<reference evidence="2 3" key="1">
    <citation type="submission" date="2019-01" db="EMBL/GenBank/DDBJ databases">
        <title>Egibacter rhizosphaerae EGI 80759T.</title>
        <authorList>
            <person name="Chen D.-D."/>
            <person name="Tian Y."/>
            <person name="Jiao J.-Y."/>
            <person name="Zhang X.-T."/>
            <person name="Zhang Y.-G."/>
            <person name="Zhang Y."/>
            <person name="Xiao M."/>
            <person name="Shu W.-S."/>
            <person name="Li W.-J."/>
        </authorList>
    </citation>
    <scope>NUCLEOTIDE SEQUENCE [LARGE SCALE GENOMIC DNA]</scope>
    <source>
        <strain evidence="2 3">EGI 80759</strain>
    </source>
</reference>
<name>A0A411YFU8_9ACTN</name>
<feature type="region of interest" description="Disordered" evidence="1">
    <location>
        <begin position="27"/>
        <end position="121"/>
    </location>
</feature>
<evidence type="ECO:0008006" key="4">
    <source>
        <dbReference type="Google" id="ProtNLM"/>
    </source>
</evidence>
<dbReference type="AlphaFoldDB" id="A0A411YFU8"/>
<accession>A0A411YFU8</accession>
<dbReference type="KEGG" id="erz:ER308_11170"/>
<feature type="region of interest" description="Disordered" evidence="1">
    <location>
        <begin position="204"/>
        <end position="230"/>
    </location>
</feature>
<dbReference type="RefSeq" id="WP_131155063.1">
    <property type="nucleotide sequence ID" value="NZ_CP036402.1"/>
</dbReference>
<feature type="compositionally biased region" description="Polar residues" evidence="1">
    <location>
        <begin position="204"/>
        <end position="215"/>
    </location>
</feature>
<sequence>MRDWWRHGGLLGLLVVLAFALMACGEDEDAETETVDDEETEAETGDEAEDGEDEERIAELEDELEEAREAAGDGADGPDGGDEGAGSDDEETEGEAEDGSVQPGTTRTRGEPLAELPGPLDGEVTAYIDQFARRGELVELSFTIVNSHESEGWGSGWGEGPSMMDGGLDDDDPANHSIYGVTLVDSENAQRHYPMRDPDGRCTCSSDAPNLNSGDSVGMSATYPAPPDDVDEMTVQIPHFGSIDLEFE</sequence>
<proteinExistence type="predicted"/>
<gene>
    <name evidence="2" type="ORF">ER308_11170</name>
</gene>
<organism evidence="2 3">
    <name type="scientific">Egibacter rhizosphaerae</name>
    <dbReference type="NCBI Taxonomy" id="1670831"/>
    <lineage>
        <taxon>Bacteria</taxon>
        <taxon>Bacillati</taxon>
        <taxon>Actinomycetota</taxon>
        <taxon>Nitriliruptoria</taxon>
        <taxon>Egibacterales</taxon>
        <taxon>Egibacteraceae</taxon>
        <taxon>Egibacter</taxon>
    </lineage>
</organism>
<feature type="compositionally biased region" description="Acidic residues" evidence="1">
    <location>
        <begin position="79"/>
        <end position="98"/>
    </location>
</feature>
<protein>
    <recommendedName>
        <fullName evidence="4">DUF4352 domain-containing protein</fullName>
    </recommendedName>
</protein>
<dbReference type="Proteomes" id="UP000291469">
    <property type="component" value="Chromosome"/>
</dbReference>
<evidence type="ECO:0000256" key="1">
    <source>
        <dbReference type="SAM" id="MobiDB-lite"/>
    </source>
</evidence>
<evidence type="ECO:0000313" key="2">
    <source>
        <dbReference type="EMBL" id="QBI20066.1"/>
    </source>
</evidence>
<dbReference type="EMBL" id="CP036402">
    <property type="protein sequence ID" value="QBI20066.1"/>
    <property type="molecule type" value="Genomic_DNA"/>
</dbReference>
<evidence type="ECO:0000313" key="3">
    <source>
        <dbReference type="Proteomes" id="UP000291469"/>
    </source>
</evidence>
<feature type="compositionally biased region" description="Acidic residues" evidence="1">
    <location>
        <begin position="27"/>
        <end position="66"/>
    </location>
</feature>
<dbReference type="OrthoDB" id="4334774at2"/>
<dbReference type="PROSITE" id="PS51257">
    <property type="entry name" value="PROKAR_LIPOPROTEIN"/>
    <property type="match status" value="1"/>
</dbReference>
<keyword evidence="3" id="KW-1185">Reference proteome</keyword>